<keyword evidence="2" id="KW-1185">Reference proteome</keyword>
<proteinExistence type="predicted"/>
<name>A0ABR1G8M1_AURAN</name>
<sequence>MFVGEACVNATFLDEIAERIRAGVEAFANATVTCALHEYSWSDAADDAHAENAGESWARSRTPDLPPGKVWREPYGDGTMNLDIGLWAPEGCRYPYYAYDDLKDGSLCDERPTDCRECQAYDAESYLGDLEDGTIWSKGDTCVEETDDYYYDGQRKKALADECYEALASPLDGDDDACEDDASWFVRGKPDKGCAWIAKKPDARCAKKSDERVVATSACPSACDACDACADDVDWYVGDEPRKSCAWIAKKPDERCRRKDADGERASSACPVACDACDDDDASGDSESWSLKGNPTKGCKWVDRKPDDRCGKKSHDLVRAYDACPSACAAYVSASSAVHDAAHLTPWAAEAADVLKGAGLV</sequence>
<organism evidence="1 2">
    <name type="scientific">Aureococcus anophagefferens</name>
    <name type="common">Harmful bloom alga</name>
    <dbReference type="NCBI Taxonomy" id="44056"/>
    <lineage>
        <taxon>Eukaryota</taxon>
        <taxon>Sar</taxon>
        <taxon>Stramenopiles</taxon>
        <taxon>Ochrophyta</taxon>
        <taxon>Pelagophyceae</taxon>
        <taxon>Pelagomonadales</taxon>
        <taxon>Pelagomonadaceae</taxon>
        <taxon>Aureococcus</taxon>
    </lineage>
</organism>
<evidence type="ECO:0000313" key="1">
    <source>
        <dbReference type="EMBL" id="KAK7249511.1"/>
    </source>
</evidence>
<protein>
    <submittedName>
        <fullName evidence="1">Uncharacterized protein</fullName>
    </submittedName>
</protein>
<dbReference type="EMBL" id="JBBJCI010000078">
    <property type="protein sequence ID" value="KAK7249511.1"/>
    <property type="molecule type" value="Genomic_DNA"/>
</dbReference>
<gene>
    <name evidence="1" type="ORF">SO694_00049292</name>
</gene>
<reference evidence="1 2" key="1">
    <citation type="submission" date="2024-03" db="EMBL/GenBank/DDBJ databases">
        <title>Aureococcus anophagefferens CCMP1851 and Kratosvirus quantuckense: Draft genome of a second virus-susceptible host strain in the model system.</title>
        <authorList>
            <person name="Chase E."/>
            <person name="Truchon A.R."/>
            <person name="Schepens W."/>
            <person name="Wilhelm S.W."/>
        </authorList>
    </citation>
    <scope>NUCLEOTIDE SEQUENCE [LARGE SCALE GENOMIC DNA]</scope>
    <source>
        <strain evidence="1 2">CCMP1851</strain>
    </source>
</reference>
<accession>A0ABR1G8M1</accession>
<comment type="caution">
    <text evidence="1">The sequence shown here is derived from an EMBL/GenBank/DDBJ whole genome shotgun (WGS) entry which is preliminary data.</text>
</comment>
<evidence type="ECO:0000313" key="2">
    <source>
        <dbReference type="Proteomes" id="UP001363151"/>
    </source>
</evidence>
<dbReference type="Proteomes" id="UP001363151">
    <property type="component" value="Unassembled WGS sequence"/>
</dbReference>